<evidence type="ECO:0000256" key="1">
    <source>
        <dbReference type="SAM" id="MobiDB-lite"/>
    </source>
</evidence>
<sequence length="119" mass="12268">MGRELRTLNDDERNDLGSGVVGGEDDGACNLNSEIRISIGLDGEGSKEANNGEFESDEVESALGINAVDEGHGSASNLNVEGENEAKNGEIESRADDGSAANLILDSAVDSGAAKVEEM</sequence>
<evidence type="ECO:0000313" key="3">
    <source>
        <dbReference type="Proteomes" id="UP000797356"/>
    </source>
</evidence>
<gene>
    <name evidence="2" type="ORF">COCNU_07G014890</name>
</gene>
<feature type="region of interest" description="Disordered" evidence="1">
    <location>
        <begin position="69"/>
        <end position="89"/>
    </location>
</feature>
<accession>A0A8K0IGT7</accession>
<keyword evidence="3" id="KW-1185">Reference proteome</keyword>
<feature type="region of interest" description="Disordered" evidence="1">
    <location>
        <begin position="1"/>
        <end position="25"/>
    </location>
</feature>
<dbReference type="OrthoDB" id="10256309at2759"/>
<reference evidence="2" key="2">
    <citation type="submission" date="2019-07" db="EMBL/GenBank/DDBJ databases">
        <authorList>
            <person name="Yang Y."/>
            <person name="Bocs S."/>
            <person name="Baudouin L."/>
        </authorList>
    </citation>
    <scope>NUCLEOTIDE SEQUENCE</scope>
    <source>
        <tissue evidence="2">Spear leaf of Hainan Tall coconut</tissue>
    </source>
</reference>
<proteinExistence type="predicted"/>
<feature type="compositionally biased region" description="Basic and acidic residues" evidence="1">
    <location>
        <begin position="1"/>
        <end position="15"/>
    </location>
</feature>
<dbReference type="EMBL" id="CM017878">
    <property type="protein sequence ID" value="KAG1355377.1"/>
    <property type="molecule type" value="Genomic_DNA"/>
</dbReference>
<comment type="caution">
    <text evidence="2">The sequence shown here is derived from an EMBL/GenBank/DDBJ whole genome shotgun (WGS) entry which is preliminary data.</text>
</comment>
<protein>
    <submittedName>
        <fullName evidence="2">Putative tRNA pseudouridine synthase A</fullName>
    </submittedName>
</protein>
<dbReference type="Proteomes" id="UP000797356">
    <property type="component" value="Chromosome 7"/>
</dbReference>
<organism evidence="2 3">
    <name type="scientific">Cocos nucifera</name>
    <name type="common">Coconut palm</name>
    <dbReference type="NCBI Taxonomy" id="13894"/>
    <lineage>
        <taxon>Eukaryota</taxon>
        <taxon>Viridiplantae</taxon>
        <taxon>Streptophyta</taxon>
        <taxon>Embryophyta</taxon>
        <taxon>Tracheophyta</taxon>
        <taxon>Spermatophyta</taxon>
        <taxon>Magnoliopsida</taxon>
        <taxon>Liliopsida</taxon>
        <taxon>Arecaceae</taxon>
        <taxon>Arecoideae</taxon>
        <taxon>Cocoseae</taxon>
        <taxon>Attaleinae</taxon>
        <taxon>Cocos</taxon>
    </lineage>
</organism>
<name>A0A8K0IGT7_COCNU</name>
<reference evidence="2" key="1">
    <citation type="journal article" date="2017" name="Gigascience">
        <title>The genome draft of coconut (Cocos nucifera).</title>
        <authorList>
            <person name="Xiao Y."/>
            <person name="Xu P."/>
            <person name="Fan H."/>
            <person name="Baudouin L."/>
            <person name="Xia W."/>
            <person name="Bocs S."/>
            <person name="Xu J."/>
            <person name="Li Q."/>
            <person name="Guo A."/>
            <person name="Zhou L."/>
            <person name="Li J."/>
            <person name="Wu Y."/>
            <person name="Ma Z."/>
            <person name="Armero A."/>
            <person name="Issali A.E."/>
            <person name="Liu N."/>
            <person name="Peng M."/>
            <person name="Yang Y."/>
        </authorList>
    </citation>
    <scope>NUCLEOTIDE SEQUENCE</scope>
    <source>
        <tissue evidence="2">Spear leaf of Hainan Tall coconut</tissue>
    </source>
</reference>
<evidence type="ECO:0000313" key="2">
    <source>
        <dbReference type="EMBL" id="KAG1355377.1"/>
    </source>
</evidence>
<dbReference type="AlphaFoldDB" id="A0A8K0IGT7"/>